<proteinExistence type="predicted"/>
<dbReference type="EMBL" id="JBFOLK010000007">
    <property type="protein sequence ID" value="KAL2497925.1"/>
    <property type="molecule type" value="Genomic_DNA"/>
</dbReference>
<organism evidence="1 2">
    <name type="scientific">Abeliophyllum distichum</name>
    <dbReference type="NCBI Taxonomy" id="126358"/>
    <lineage>
        <taxon>Eukaryota</taxon>
        <taxon>Viridiplantae</taxon>
        <taxon>Streptophyta</taxon>
        <taxon>Embryophyta</taxon>
        <taxon>Tracheophyta</taxon>
        <taxon>Spermatophyta</taxon>
        <taxon>Magnoliopsida</taxon>
        <taxon>eudicotyledons</taxon>
        <taxon>Gunneridae</taxon>
        <taxon>Pentapetalae</taxon>
        <taxon>asterids</taxon>
        <taxon>lamiids</taxon>
        <taxon>Lamiales</taxon>
        <taxon>Oleaceae</taxon>
        <taxon>Forsythieae</taxon>
        <taxon>Abeliophyllum</taxon>
    </lineage>
</organism>
<name>A0ABD1SBE8_9LAMI</name>
<dbReference type="Proteomes" id="UP001604336">
    <property type="component" value="Unassembled WGS sequence"/>
</dbReference>
<evidence type="ECO:0000313" key="2">
    <source>
        <dbReference type="Proteomes" id="UP001604336"/>
    </source>
</evidence>
<sequence>MTVRQRSHLSENHQARALILVQEQNRLRKELSTTSEKYVVKMEEYKKNINEYYPVIERLEAEVERRMKELEGLRKNPKAKTLRIDVRCLVNDIAAVHTRAKEKEDKLQKEIEKKGGD</sequence>
<keyword evidence="2" id="KW-1185">Reference proteome</keyword>
<protein>
    <submittedName>
        <fullName evidence="1">Uncharacterized protein</fullName>
    </submittedName>
</protein>
<accession>A0ABD1SBE8</accession>
<evidence type="ECO:0000313" key="1">
    <source>
        <dbReference type="EMBL" id="KAL2497925.1"/>
    </source>
</evidence>
<reference evidence="2" key="1">
    <citation type="submission" date="2024-07" db="EMBL/GenBank/DDBJ databases">
        <title>Two chromosome-level genome assemblies of Korean endemic species Abeliophyllum distichum and Forsythia ovata (Oleaceae).</title>
        <authorList>
            <person name="Jang H."/>
        </authorList>
    </citation>
    <scope>NUCLEOTIDE SEQUENCE [LARGE SCALE GENOMIC DNA]</scope>
</reference>
<comment type="caution">
    <text evidence="1">The sequence shown here is derived from an EMBL/GenBank/DDBJ whole genome shotgun (WGS) entry which is preliminary data.</text>
</comment>
<dbReference type="AlphaFoldDB" id="A0ABD1SBE8"/>
<gene>
    <name evidence="1" type="ORF">Adt_23475</name>
</gene>